<dbReference type="Proteomes" id="UP000823388">
    <property type="component" value="Chromosome 8K"/>
</dbReference>
<dbReference type="PANTHER" id="PTHR31325">
    <property type="entry name" value="OS01G0798800 PROTEIN-RELATED"/>
    <property type="match status" value="1"/>
</dbReference>
<dbReference type="EMBL" id="CM029051">
    <property type="protein sequence ID" value="KAG2562068.1"/>
    <property type="molecule type" value="Genomic_DNA"/>
</dbReference>
<feature type="region of interest" description="Disordered" evidence="1">
    <location>
        <begin position="328"/>
        <end position="358"/>
    </location>
</feature>
<feature type="transmembrane region" description="Helical" evidence="2">
    <location>
        <begin position="128"/>
        <end position="153"/>
    </location>
</feature>
<protein>
    <recommendedName>
        <fullName evidence="3">DUF4220 domain-containing protein</fullName>
    </recommendedName>
</protein>
<evidence type="ECO:0000256" key="1">
    <source>
        <dbReference type="SAM" id="MobiDB-lite"/>
    </source>
</evidence>
<evidence type="ECO:0000313" key="5">
    <source>
        <dbReference type="Proteomes" id="UP000823388"/>
    </source>
</evidence>
<reference evidence="4" key="1">
    <citation type="submission" date="2020-05" db="EMBL/GenBank/DDBJ databases">
        <title>WGS assembly of Panicum virgatum.</title>
        <authorList>
            <person name="Lovell J.T."/>
            <person name="Jenkins J."/>
            <person name="Shu S."/>
            <person name="Juenger T.E."/>
            <person name="Schmutz J."/>
        </authorList>
    </citation>
    <scope>NUCLEOTIDE SEQUENCE</scope>
    <source>
        <strain evidence="4">AP13</strain>
    </source>
</reference>
<evidence type="ECO:0000256" key="2">
    <source>
        <dbReference type="SAM" id="Phobius"/>
    </source>
</evidence>
<dbReference type="InterPro" id="IPR025315">
    <property type="entry name" value="DUF4220"/>
</dbReference>
<evidence type="ECO:0000313" key="4">
    <source>
        <dbReference type="EMBL" id="KAG2562068.1"/>
    </source>
</evidence>
<keyword evidence="5" id="KW-1185">Reference proteome</keyword>
<keyword evidence="2" id="KW-0472">Membrane</keyword>
<accession>A0A8T0PMC2</accession>
<evidence type="ECO:0000259" key="3">
    <source>
        <dbReference type="Pfam" id="PF13968"/>
    </source>
</evidence>
<dbReference type="InterPro" id="IPR007658">
    <property type="entry name" value="DUF594"/>
</dbReference>
<keyword evidence="2" id="KW-1133">Transmembrane helix</keyword>
<feature type="domain" description="DUF4220" evidence="3">
    <location>
        <begin position="74"/>
        <end position="158"/>
    </location>
</feature>
<proteinExistence type="predicted"/>
<sequence length="583" mass="65378">MCGALCDGGRIGSCASSSRAACACSGSSCWLPPLRKYTIPRVIRTCMEEPAAWMRLFEFLPRDSSAELSVDRWLRVVFAFIYTRASVVFTLPYLLYHLLAVPVLHIAALMLFATSVKQPYKRTDVKITYILLCLTAALDFFAVFIRQLLYLLMSNTKVPSLCETVPSYNLVDTVLRERKKDIGWMYKLARWLGLKMEHFSCKRDLSQLYRKVAGTVIADLLRMKGRDLASYRTFTVPPPDVEEIEIPIRTSSSSEGKSPAIYKDDITGEQERRAMPARKRNWALSVDLQQLCTEEIRKSLLGSFDRSVLLWHIATDLCFRYQNKARKEHEGSASSSTPGQDGAMMEPGEESASSSTPGQGCTIFGYTIRCSRRSSPTRSVLQLRIECAQAISNYMVHLLNFNPEMLLTGSRKHLITEAMKEIDSSFVVKGDNSMLKLIDGEQLVDRLAEAAKPTRPDGSSDSAHKKTTLHIQDACRLANELLAIRDDEKRWNLLYQVWLGMLCYSASMCRGYLHAKSLGEGGEFLSYAWLILSLKGAITLADKLQMPAETTEDAGDPESIEEEHQKKALGKLKGALRKKPGLS</sequence>
<name>A0A8T0PMC2_PANVG</name>
<feature type="compositionally biased region" description="Basic residues" evidence="1">
    <location>
        <begin position="567"/>
        <end position="583"/>
    </location>
</feature>
<gene>
    <name evidence="4" type="ORF">PVAP13_8KG145000</name>
</gene>
<organism evidence="4 5">
    <name type="scientific">Panicum virgatum</name>
    <name type="common">Blackwell switchgrass</name>
    <dbReference type="NCBI Taxonomy" id="38727"/>
    <lineage>
        <taxon>Eukaryota</taxon>
        <taxon>Viridiplantae</taxon>
        <taxon>Streptophyta</taxon>
        <taxon>Embryophyta</taxon>
        <taxon>Tracheophyta</taxon>
        <taxon>Spermatophyta</taxon>
        <taxon>Magnoliopsida</taxon>
        <taxon>Liliopsida</taxon>
        <taxon>Poales</taxon>
        <taxon>Poaceae</taxon>
        <taxon>PACMAD clade</taxon>
        <taxon>Panicoideae</taxon>
        <taxon>Panicodae</taxon>
        <taxon>Paniceae</taxon>
        <taxon>Panicinae</taxon>
        <taxon>Panicum</taxon>
        <taxon>Panicum sect. Hiantes</taxon>
    </lineage>
</organism>
<dbReference type="Pfam" id="PF04578">
    <property type="entry name" value="DUF594"/>
    <property type="match status" value="1"/>
</dbReference>
<keyword evidence="2" id="KW-0812">Transmembrane</keyword>
<comment type="caution">
    <text evidence="4">The sequence shown here is derived from an EMBL/GenBank/DDBJ whole genome shotgun (WGS) entry which is preliminary data.</text>
</comment>
<dbReference type="AlphaFoldDB" id="A0A8T0PMC2"/>
<feature type="compositionally biased region" description="Acidic residues" evidence="1">
    <location>
        <begin position="550"/>
        <end position="561"/>
    </location>
</feature>
<feature type="region of interest" description="Disordered" evidence="1">
    <location>
        <begin position="548"/>
        <end position="583"/>
    </location>
</feature>
<feature type="transmembrane region" description="Helical" evidence="2">
    <location>
        <begin position="95"/>
        <end position="116"/>
    </location>
</feature>
<dbReference type="Pfam" id="PF13968">
    <property type="entry name" value="DUF4220"/>
    <property type="match status" value="1"/>
</dbReference>